<sequence>MSRRSNSSVPPRVEYLMTDLGQPLMPILKRITVRNMVILVNKAFMNTLLDM</sequence>
<dbReference type="EMBL" id="JAFHKS010000042">
    <property type="protein sequence ID" value="MBN3544996.1"/>
    <property type="molecule type" value="Genomic_DNA"/>
</dbReference>
<name>A0ABS2ZB74_9BACL</name>
<dbReference type="RefSeq" id="WP_188403940.1">
    <property type="nucleotide sequence ID" value="NZ_BMCE01000002.1"/>
</dbReference>
<gene>
    <name evidence="2" type="ORF">JYA64_06805</name>
</gene>
<comment type="caution">
    <text evidence="2">The sequence shown here is derived from an EMBL/GenBank/DDBJ whole genome shotgun (WGS) entry which is preliminary data.</text>
</comment>
<dbReference type="Proteomes" id="UP001319060">
    <property type="component" value="Unassembled WGS sequence"/>
</dbReference>
<accession>A0ABS2ZB74</accession>
<evidence type="ECO:0000313" key="3">
    <source>
        <dbReference type="Proteomes" id="UP001319060"/>
    </source>
</evidence>
<protein>
    <submittedName>
        <fullName evidence="2">Winged helix-turn-helix transcriptional regulator</fullName>
    </submittedName>
</protein>
<dbReference type="Pfam" id="PF01638">
    <property type="entry name" value="HxlR"/>
    <property type="match status" value="1"/>
</dbReference>
<organism evidence="2 3">
    <name type="scientific">Fictibacillus barbaricus</name>
    <dbReference type="NCBI Taxonomy" id="182136"/>
    <lineage>
        <taxon>Bacteria</taxon>
        <taxon>Bacillati</taxon>
        <taxon>Bacillota</taxon>
        <taxon>Bacilli</taxon>
        <taxon>Bacillales</taxon>
        <taxon>Fictibacillaceae</taxon>
        <taxon>Fictibacillus</taxon>
    </lineage>
</organism>
<feature type="domain" description="HTH hxlR-type" evidence="1">
    <location>
        <begin position="2"/>
        <end position="32"/>
    </location>
</feature>
<dbReference type="InterPro" id="IPR002577">
    <property type="entry name" value="HTH_HxlR"/>
</dbReference>
<reference evidence="2 3" key="1">
    <citation type="submission" date="2021-01" db="EMBL/GenBank/DDBJ databases">
        <title>Genome Sequencing of Type Strains.</title>
        <authorList>
            <person name="Lemaire J.F."/>
            <person name="Inderbitzin P."/>
            <person name="Collins S.B."/>
            <person name="Wespe N."/>
            <person name="Knight-Connoni V."/>
        </authorList>
    </citation>
    <scope>NUCLEOTIDE SEQUENCE [LARGE SCALE GENOMIC DNA]</scope>
    <source>
        <strain evidence="2 3">DSM 14730</strain>
    </source>
</reference>
<evidence type="ECO:0000313" key="2">
    <source>
        <dbReference type="EMBL" id="MBN3544996.1"/>
    </source>
</evidence>
<evidence type="ECO:0000259" key="1">
    <source>
        <dbReference type="Pfam" id="PF01638"/>
    </source>
</evidence>
<proteinExistence type="predicted"/>
<keyword evidence="3" id="KW-1185">Reference proteome</keyword>